<accession>A0ABY5YY39</accession>
<gene>
    <name evidence="1" type="ORF">Drose_20845</name>
</gene>
<keyword evidence="2" id="KW-1185">Reference proteome</keyword>
<proteinExistence type="predicted"/>
<reference evidence="1" key="1">
    <citation type="submission" date="2021-04" db="EMBL/GenBank/DDBJ databases">
        <title>Biosynthetic gene clusters of Dactylosporangioum roseum.</title>
        <authorList>
            <person name="Hartkoorn R.C."/>
            <person name="Beaudoing E."/>
            <person name="Hot D."/>
            <person name="Moureu S."/>
        </authorList>
    </citation>
    <scope>NUCLEOTIDE SEQUENCE</scope>
    <source>
        <strain evidence="1">NRRL B-16295</strain>
    </source>
</reference>
<dbReference type="RefSeq" id="WP_260723001.1">
    <property type="nucleotide sequence ID" value="NZ_BAAABS010000057.1"/>
</dbReference>
<evidence type="ECO:0000313" key="1">
    <source>
        <dbReference type="EMBL" id="UWZ33735.1"/>
    </source>
</evidence>
<organism evidence="1 2">
    <name type="scientific">Dactylosporangium roseum</name>
    <dbReference type="NCBI Taxonomy" id="47989"/>
    <lineage>
        <taxon>Bacteria</taxon>
        <taxon>Bacillati</taxon>
        <taxon>Actinomycetota</taxon>
        <taxon>Actinomycetes</taxon>
        <taxon>Micromonosporales</taxon>
        <taxon>Micromonosporaceae</taxon>
        <taxon>Dactylosporangium</taxon>
    </lineage>
</organism>
<dbReference type="EMBL" id="CP073721">
    <property type="protein sequence ID" value="UWZ33735.1"/>
    <property type="molecule type" value="Genomic_DNA"/>
</dbReference>
<name>A0ABY5YY39_9ACTN</name>
<dbReference type="Proteomes" id="UP001058271">
    <property type="component" value="Chromosome"/>
</dbReference>
<sequence length="48" mass="4521">MNPGGIAVDCGGRATNETAAIGALAVGTTLIIRAAGIDLSVGAVAVLV</sequence>
<evidence type="ECO:0000313" key="2">
    <source>
        <dbReference type="Proteomes" id="UP001058271"/>
    </source>
</evidence>
<protein>
    <submittedName>
        <fullName evidence="1">Uncharacterized protein</fullName>
    </submittedName>
</protein>